<dbReference type="EMBL" id="FOHK01000015">
    <property type="protein sequence ID" value="SET80302.1"/>
    <property type="molecule type" value="Genomic_DNA"/>
</dbReference>
<evidence type="ECO:0000256" key="6">
    <source>
        <dbReference type="ARBA" id="ARBA00022741"/>
    </source>
</evidence>
<dbReference type="InterPro" id="IPR003593">
    <property type="entry name" value="AAA+_ATPase"/>
</dbReference>
<dbReference type="STRING" id="349064.SAMN05660429_02721"/>
<evidence type="ECO:0000256" key="10">
    <source>
        <dbReference type="ARBA" id="ARBA00049244"/>
    </source>
</evidence>
<dbReference type="InterPro" id="IPR045085">
    <property type="entry name" value="HLD_clamp_pol_III_gamma_tau"/>
</dbReference>
<dbReference type="NCBIfam" id="NF004046">
    <property type="entry name" value="PRK05563.1"/>
    <property type="match status" value="1"/>
</dbReference>
<feature type="compositionally biased region" description="Basic and acidic residues" evidence="12">
    <location>
        <begin position="523"/>
        <end position="545"/>
    </location>
</feature>
<sequence>MSYQVLARKWRPKQFSELVGQEHVVNVLANALQQQRLHHAYLFTGTRGVGKTTIARIFAKSLNCEQGVSATPCGTCGTCLDIDQGRFVDLLEIDAASRTKVDDTREILDNVQYAPTKGRYKVYLIDEVHMLSRSSFNALLKTLEEPPEHVKFILATTDPQKLPVTVLSRCLQFHLKALTVAQIEHKLTDILTQESVSVEQGCLSLLAKAARGSMRDSLSLTDQAIAQGQGNILLANVQQMLGGVDQQWVYKLMIAIAKHDSQELMNVSHEIASYAPSYNKLVAELLQLIHVIAMKQVVAIPLDVAPQQTQLIDKFSQAISANDLQLYYQIVLNTRKELPYAYDEQSAFEMMLLRILSFEPVTQVSQQVAVAQPAQAVDFDNVELETSQVNTDSALQRPVATPINQSSVDASEKVAPSEADLASEMLAIEQQAQTQMQSADTGGHQEGVQTNETPVDVIENAQQQIEEGLMPVDQTINNVIHPPKQEDAPETTQAESQDDTPSENMSPTKAILAGRNMLRSKKKALEQKNGKKPRETQKAASEEKVSFTPRDNVPDLETVPEKPFSAQDIDPANVKQANQVDKWANMIDAMGLGGRLRQLAIHAVIDESSTDDVLKLKLDEVTKHLVSDAAHEQLEQAISEFLSRQISVEVELVTETVDDPYQIQQQINDKRYDFAKAQLAQDEVVQQFVEHYQATIDDTSIVAK</sequence>
<dbReference type="InterPro" id="IPR050238">
    <property type="entry name" value="DNA_Rep/Repair_Clamp_Loader"/>
</dbReference>
<keyword evidence="8 11" id="KW-0067">ATP-binding</keyword>
<dbReference type="RefSeq" id="WP_093331604.1">
    <property type="nucleotide sequence ID" value="NZ_AP027363.1"/>
</dbReference>
<feature type="region of interest" description="Disordered" evidence="12">
    <location>
        <begin position="431"/>
        <end position="451"/>
    </location>
</feature>
<dbReference type="Gene3D" id="3.30.300.150">
    <property type="entry name" value="DNA polymerase III, tau subunit, domain V"/>
    <property type="match status" value="1"/>
</dbReference>
<dbReference type="InterPro" id="IPR021029">
    <property type="entry name" value="DNA_pol_III_tau_dom-5"/>
</dbReference>
<comment type="subunit">
    <text evidence="11">DNA polymerase III contains a core (composed of alpha, epsilon and theta chains) that associates with a tau subunit. This core dimerizes to form the POLIII' complex. PolIII' associates with the gamma complex (composed of gamma, delta, delta', psi and chi chains) and with the beta chain to form the complete DNA polymerase III complex.</text>
</comment>
<evidence type="ECO:0000256" key="9">
    <source>
        <dbReference type="ARBA" id="ARBA00022932"/>
    </source>
</evidence>
<evidence type="ECO:0000256" key="2">
    <source>
        <dbReference type="ARBA" id="ARBA00022679"/>
    </source>
</evidence>
<evidence type="ECO:0000256" key="8">
    <source>
        <dbReference type="ARBA" id="ARBA00022840"/>
    </source>
</evidence>
<keyword evidence="15" id="KW-1185">Reference proteome</keyword>
<feature type="region of interest" description="Disordered" evidence="12">
    <location>
        <begin position="389"/>
        <end position="419"/>
    </location>
</feature>
<dbReference type="SUPFAM" id="SSF48019">
    <property type="entry name" value="post-AAA+ oligomerization domain-like"/>
    <property type="match status" value="1"/>
</dbReference>
<evidence type="ECO:0000256" key="3">
    <source>
        <dbReference type="ARBA" id="ARBA00022695"/>
    </source>
</evidence>
<dbReference type="Pfam" id="PF12170">
    <property type="entry name" value="DNA_pol3_tau_5"/>
    <property type="match status" value="1"/>
</dbReference>
<dbReference type="FunFam" id="3.40.50.300:FF:000014">
    <property type="entry name" value="DNA polymerase III subunit gamma/tau"/>
    <property type="match status" value="1"/>
</dbReference>
<keyword evidence="2 11" id="KW-0808">Transferase</keyword>
<dbReference type="GO" id="GO:0046872">
    <property type="term" value="F:metal ion binding"/>
    <property type="evidence" value="ECO:0007669"/>
    <property type="project" value="UniProtKB-KW"/>
</dbReference>
<dbReference type="InterPro" id="IPR038249">
    <property type="entry name" value="PolIII_tau_V_sf"/>
</dbReference>
<dbReference type="InterPro" id="IPR022754">
    <property type="entry name" value="DNA_pol_III_gamma-3"/>
</dbReference>
<evidence type="ECO:0000259" key="13">
    <source>
        <dbReference type="SMART" id="SM00382"/>
    </source>
</evidence>
<feature type="region of interest" description="Disordered" evidence="12">
    <location>
        <begin position="522"/>
        <end position="566"/>
    </location>
</feature>
<dbReference type="InterPro" id="IPR008921">
    <property type="entry name" value="DNA_pol3_clamp-load_cplx_C"/>
</dbReference>
<feature type="region of interest" description="Disordered" evidence="12">
    <location>
        <begin position="479"/>
        <end position="507"/>
    </location>
</feature>
<keyword evidence="9 11" id="KW-0239">DNA-directed DNA polymerase</keyword>
<comment type="function">
    <text evidence="11">DNA polymerase III is a complex, multichain enzyme responsible for most of the replicative synthesis in bacteria. This DNA polymerase also exhibits 3' to 5' exonuclease activity.</text>
</comment>
<dbReference type="Gene3D" id="1.20.272.10">
    <property type="match status" value="1"/>
</dbReference>
<feature type="compositionally biased region" description="Polar residues" evidence="12">
    <location>
        <begin position="431"/>
        <end position="440"/>
    </location>
</feature>
<comment type="catalytic activity">
    <reaction evidence="10 11">
        <text>DNA(n) + a 2'-deoxyribonucleoside 5'-triphosphate = DNA(n+1) + diphosphate</text>
        <dbReference type="Rhea" id="RHEA:22508"/>
        <dbReference type="Rhea" id="RHEA-COMP:17339"/>
        <dbReference type="Rhea" id="RHEA-COMP:17340"/>
        <dbReference type="ChEBI" id="CHEBI:33019"/>
        <dbReference type="ChEBI" id="CHEBI:61560"/>
        <dbReference type="ChEBI" id="CHEBI:173112"/>
        <dbReference type="EC" id="2.7.7.7"/>
    </reaction>
</comment>
<dbReference type="InterPro" id="IPR027417">
    <property type="entry name" value="P-loop_NTPase"/>
</dbReference>
<keyword evidence="7" id="KW-0862">Zinc</keyword>
<comment type="similarity">
    <text evidence="1 11">Belongs to the DnaX/STICHEL family.</text>
</comment>
<dbReference type="SMART" id="SM00382">
    <property type="entry name" value="AAA"/>
    <property type="match status" value="1"/>
</dbReference>
<keyword evidence="3 11" id="KW-0548">Nucleotidyltransferase</keyword>
<dbReference type="Pfam" id="PF22608">
    <property type="entry name" value="DNAX_ATPase_lid"/>
    <property type="match status" value="1"/>
</dbReference>
<dbReference type="Proteomes" id="UP000199308">
    <property type="component" value="Unassembled WGS sequence"/>
</dbReference>
<evidence type="ECO:0000256" key="5">
    <source>
        <dbReference type="ARBA" id="ARBA00022723"/>
    </source>
</evidence>
<evidence type="ECO:0000256" key="4">
    <source>
        <dbReference type="ARBA" id="ARBA00022705"/>
    </source>
</evidence>
<evidence type="ECO:0000313" key="14">
    <source>
        <dbReference type="EMBL" id="SET80302.1"/>
    </source>
</evidence>
<dbReference type="Pfam" id="PF12169">
    <property type="entry name" value="DNA_pol3_gamma3"/>
    <property type="match status" value="1"/>
</dbReference>
<dbReference type="FunFam" id="1.20.272.10:FF:000003">
    <property type="entry name" value="DNA polymerase III subunit gamma/tau"/>
    <property type="match status" value="1"/>
</dbReference>
<evidence type="ECO:0000256" key="7">
    <source>
        <dbReference type="ARBA" id="ARBA00022833"/>
    </source>
</evidence>
<keyword evidence="5" id="KW-0479">Metal-binding</keyword>
<proteinExistence type="inferred from homology"/>
<dbReference type="OrthoDB" id="9810148at2"/>
<dbReference type="InterPro" id="IPR012763">
    <property type="entry name" value="DNA_pol_III_sug/sutau_N"/>
</dbReference>
<evidence type="ECO:0000313" key="15">
    <source>
        <dbReference type="Proteomes" id="UP000199308"/>
    </source>
</evidence>
<keyword evidence="4 11" id="KW-0235">DNA replication</keyword>
<dbReference type="Pfam" id="PF13177">
    <property type="entry name" value="DNA_pol3_delta2"/>
    <property type="match status" value="1"/>
</dbReference>
<organism evidence="14 15">
    <name type="scientific">Thalassotalea agarivorans</name>
    <name type="common">Thalassomonas agarivorans</name>
    <dbReference type="NCBI Taxonomy" id="349064"/>
    <lineage>
        <taxon>Bacteria</taxon>
        <taxon>Pseudomonadati</taxon>
        <taxon>Pseudomonadota</taxon>
        <taxon>Gammaproteobacteria</taxon>
        <taxon>Alteromonadales</taxon>
        <taxon>Colwelliaceae</taxon>
        <taxon>Thalassotalea</taxon>
    </lineage>
</organism>
<name>A0A1I0H9C3_THASX</name>
<dbReference type="GO" id="GO:0005524">
    <property type="term" value="F:ATP binding"/>
    <property type="evidence" value="ECO:0007669"/>
    <property type="project" value="UniProtKB-KW"/>
</dbReference>
<dbReference type="PANTHER" id="PTHR11669:SF0">
    <property type="entry name" value="PROTEIN STICHEL-LIKE 2"/>
    <property type="match status" value="1"/>
</dbReference>
<dbReference type="GO" id="GO:0009360">
    <property type="term" value="C:DNA polymerase III complex"/>
    <property type="evidence" value="ECO:0007669"/>
    <property type="project" value="InterPro"/>
</dbReference>
<dbReference type="GO" id="GO:0003677">
    <property type="term" value="F:DNA binding"/>
    <property type="evidence" value="ECO:0007669"/>
    <property type="project" value="InterPro"/>
</dbReference>
<dbReference type="Gene3D" id="1.10.8.60">
    <property type="match status" value="1"/>
</dbReference>
<keyword evidence="6 11" id="KW-0547">Nucleotide-binding</keyword>
<dbReference type="EC" id="2.7.7.7" evidence="11"/>
<gene>
    <name evidence="11" type="primary">dnaX</name>
    <name evidence="14" type="ORF">SAMN05660429_02721</name>
</gene>
<reference evidence="14 15" key="1">
    <citation type="submission" date="2016-10" db="EMBL/GenBank/DDBJ databases">
        <authorList>
            <person name="de Groot N.N."/>
        </authorList>
    </citation>
    <scope>NUCLEOTIDE SEQUENCE [LARGE SCALE GENOMIC DNA]</scope>
    <source>
        <strain evidence="14 15">DSM 19706</strain>
    </source>
</reference>
<protein>
    <recommendedName>
        <fullName evidence="11">DNA polymerase III subunit gamma/tau</fullName>
        <ecNumber evidence="11">2.7.7.7</ecNumber>
    </recommendedName>
</protein>
<evidence type="ECO:0000256" key="11">
    <source>
        <dbReference type="RuleBase" id="RU364063"/>
    </source>
</evidence>
<dbReference type="NCBIfam" id="NF005942">
    <property type="entry name" value="PRK07994.1"/>
    <property type="match status" value="1"/>
</dbReference>
<feature type="domain" description="AAA+ ATPase" evidence="13">
    <location>
        <begin position="37"/>
        <end position="178"/>
    </location>
</feature>
<dbReference type="PANTHER" id="PTHR11669">
    <property type="entry name" value="REPLICATION FACTOR C / DNA POLYMERASE III GAMMA-TAU SUBUNIT"/>
    <property type="match status" value="1"/>
</dbReference>
<dbReference type="NCBIfam" id="TIGR02397">
    <property type="entry name" value="dnaX_nterm"/>
    <property type="match status" value="1"/>
</dbReference>
<dbReference type="SUPFAM" id="SSF52540">
    <property type="entry name" value="P-loop containing nucleoside triphosphate hydrolases"/>
    <property type="match status" value="1"/>
</dbReference>
<accession>A0A1I0H9C3</accession>
<dbReference type="Gene3D" id="3.40.50.300">
    <property type="entry name" value="P-loop containing nucleotide triphosphate hydrolases"/>
    <property type="match status" value="1"/>
</dbReference>
<dbReference type="AlphaFoldDB" id="A0A1I0H9C3"/>
<dbReference type="FunFam" id="1.10.8.60:FF:000013">
    <property type="entry name" value="DNA polymerase III subunit gamma/tau"/>
    <property type="match status" value="1"/>
</dbReference>
<dbReference type="GO" id="GO:0006261">
    <property type="term" value="P:DNA-templated DNA replication"/>
    <property type="evidence" value="ECO:0007669"/>
    <property type="project" value="TreeGrafter"/>
</dbReference>
<dbReference type="CDD" id="cd18137">
    <property type="entry name" value="HLD_clamp_pol_III_gamma_tau"/>
    <property type="match status" value="1"/>
</dbReference>
<dbReference type="GO" id="GO:0003887">
    <property type="term" value="F:DNA-directed DNA polymerase activity"/>
    <property type="evidence" value="ECO:0007669"/>
    <property type="project" value="UniProtKB-KW"/>
</dbReference>
<evidence type="ECO:0000256" key="1">
    <source>
        <dbReference type="ARBA" id="ARBA00006360"/>
    </source>
</evidence>
<dbReference type="CDD" id="cd00009">
    <property type="entry name" value="AAA"/>
    <property type="match status" value="1"/>
</dbReference>
<evidence type="ECO:0000256" key="12">
    <source>
        <dbReference type="SAM" id="MobiDB-lite"/>
    </source>
</evidence>